<evidence type="ECO:0000313" key="2">
    <source>
        <dbReference type="Proteomes" id="UP000509568"/>
    </source>
</evidence>
<organism evidence="1 2">
    <name type="scientific">Pseudomonas eucalypticola</name>
    <dbReference type="NCBI Taxonomy" id="2599595"/>
    <lineage>
        <taxon>Bacteria</taxon>
        <taxon>Pseudomonadati</taxon>
        <taxon>Pseudomonadota</taxon>
        <taxon>Gammaproteobacteria</taxon>
        <taxon>Pseudomonadales</taxon>
        <taxon>Pseudomonadaceae</taxon>
        <taxon>Pseudomonas</taxon>
    </lineage>
</organism>
<evidence type="ECO:0000313" key="1">
    <source>
        <dbReference type="EMBL" id="QKZ06058.1"/>
    </source>
</evidence>
<accession>A0A7D5D999</accession>
<keyword evidence="2" id="KW-1185">Reference proteome</keyword>
<dbReference type="EMBL" id="CP056030">
    <property type="protein sequence ID" value="QKZ06058.1"/>
    <property type="molecule type" value="Genomic_DNA"/>
</dbReference>
<gene>
    <name evidence="1" type="ORF">HWQ56_20630</name>
</gene>
<name>A0A7D5D999_9PSED</name>
<dbReference type="KEGG" id="pez:HWQ56_20630"/>
<dbReference type="AlphaFoldDB" id="A0A7D5D999"/>
<proteinExistence type="predicted"/>
<dbReference type="RefSeq" id="WP_176571661.1">
    <property type="nucleotide sequence ID" value="NZ_CP056030.1"/>
</dbReference>
<protein>
    <submittedName>
        <fullName evidence="1">Uncharacterized protein</fullName>
    </submittedName>
</protein>
<reference evidence="1 2" key="1">
    <citation type="submission" date="2020-06" db="EMBL/GenBank/DDBJ databases">
        <title>Pseudomonas eucalypticola sp. nov., an endophyte of Eucalyptus dunnii leaves with biocontrol ability of eucalyptus leaf blight.</title>
        <authorList>
            <person name="Liu Y."/>
            <person name="Song Z."/>
            <person name="Zeng H."/>
            <person name="Lu M."/>
            <person name="Wang X."/>
            <person name="Lian X."/>
            <person name="Zhang Q."/>
        </authorList>
    </citation>
    <scope>NUCLEOTIDE SEQUENCE [LARGE SCALE GENOMIC DNA]</scope>
    <source>
        <strain evidence="1 2">NP-1</strain>
    </source>
</reference>
<dbReference type="Proteomes" id="UP000509568">
    <property type="component" value="Chromosome"/>
</dbReference>
<sequence length="101" mass="11127">MMRHDDKKAPATGSAMVRAIGPHEESLSATEIVERYSALYGHALHPTNAGNAARALGLDYIGVPNDEMSQYGKIQKRYAAADLHLIFKRLDVLVASRSKYQ</sequence>